<comment type="caution">
    <text evidence="2">The sequence shown here is derived from an EMBL/GenBank/DDBJ whole genome shotgun (WGS) entry which is preliminary data.</text>
</comment>
<keyword evidence="3" id="KW-1185">Reference proteome</keyword>
<accession>A0A9Q0IFY9</accession>
<feature type="region of interest" description="Disordered" evidence="1">
    <location>
        <begin position="1"/>
        <end position="22"/>
    </location>
</feature>
<dbReference type="AlphaFoldDB" id="A0A9Q0IFY9"/>
<reference evidence="2" key="1">
    <citation type="submission" date="2022-07" db="EMBL/GenBank/DDBJ databases">
        <title>Chromosome-level genome of Muraenolepis orangiensis.</title>
        <authorList>
            <person name="Kim J."/>
        </authorList>
    </citation>
    <scope>NUCLEOTIDE SEQUENCE</scope>
    <source>
        <strain evidence="2">KU_S4_2022</strain>
        <tissue evidence="2">Muscle</tissue>
    </source>
</reference>
<gene>
    <name evidence="2" type="ORF">NHX12_002968</name>
</gene>
<feature type="compositionally biased region" description="Polar residues" evidence="1">
    <location>
        <begin position="1"/>
        <end position="14"/>
    </location>
</feature>
<sequence length="107" mass="11685">VYWSTARQQTSRPAVQTAGRLNGRSTGLLPCSRPVDLPSDARSTGLLPCSRPVDLPSDARSTGLLPCSRPVDLQFRRQVYWSTARQQTSRPAVQTPGLLVYCTAADQ</sequence>
<name>A0A9Q0IFY9_9TELE</name>
<dbReference type="EMBL" id="JANIIK010000110">
    <property type="protein sequence ID" value="KAJ3596563.1"/>
    <property type="molecule type" value="Genomic_DNA"/>
</dbReference>
<evidence type="ECO:0000313" key="2">
    <source>
        <dbReference type="EMBL" id="KAJ3596563.1"/>
    </source>
</evidence>
<proteinExistence type="predicted"/>
<evidence type="ECO:0000313" key="3">
    <source>
        <dbReference type="Proteomes" id="UP001148018"/>
    </source>
</evidence>
<protein>
    <submittedName>
        <fullName evidence="2">Uncharacterized protein</fullName>
    </submittedName>
</protein>
<dbReference type="Proteomes" id="UP001148018">
    <property type="component" value="Unassembled WGS sequence"/>
</dbReference>
<feature type="non-terminal residue" evidence="2">
    <location>
        <position position="1"/>
    </location>
</feature>
<evidence type="ECO:0000256" key="1">
    <source>
        <dbReference type="SAM" id="MobiDB-lite"/>
    </source>
</evidence>
<organism evidence="2 3">
    <name type="scientific">Muraenolepis orangiensis</name>
    <name type="common">Patagonian moray cod</name>
    <dbReference type="NCBI Taxonomy" id="630683"/>
    <lineage>
        <taxon>Eukaryota</taxon>
        <taxon>Metazoa</taxon>
        <taxon>Chordata</taxon>
        <taxon>Craniata</taxon>
        <taxon>Vertebrata</taxon>
        <taxon>Euteleostomi</taxon>
        <taxon>Actinopterygii</taxon>
        <taxon>Neopterygii</taxon>
        <taxon>Teleostei</taxon>
        <taxon>Neoteleostei</taxon>
        <taxon>Acanthomorphata</taxon>
        <taxon>Zeiogadaria</taxon>
        <taxon>Gadariae</taxon>
        <taxon>Gadiformes</taxon>
        <taxon>Muraenolepidoidei</taxon>
        <taxon>Muraenolepididae</taxon>
        <taxon>Muraenolepis</taxon>
    </lineage>
</organism>